<reference evidence="1" key="1">
    <citation type="submission" date="2023-06" db="EMBL/GenBank/DDBJ databases">
        <authorList>
            <consortium name="Lawrence Berkeley National Laboratory"/>
            <person name="Ahrendt S."/>
            <person name="Sahu N."/>
            <person name="Indic B."/>
            <person name="Wong-Bajracharya J."/>
            <person name="Merenyi Z."/>
            <person name="Ke H.-M."/>
            <person name="Monk M."/>
            <person name="Kocsube S."/>
            <person name="Drula E."/>
            <person name="Lipzen A."/>
            <person name="Balint B."/>
            <person name="Henrissat B."/>
            <person name="Andreopoulos B."/>
            <person name="Martin F.M."/>
            <person name="Harder C.B."/>
            <person name="Rigling D."/>
            <person name="Ford K.L."/>
            <person name="Foster G.D."/>
            <person name="Pangilinan J."/>
            <person name="Papanicolaou A."/>
            <person name="Barry K."/>
            <person name="LaButti K."/>
            <person name="Viragh M."/>
            <person name="Koriabine M."/>
            <person name="Yan M."/>
            <person name="Riley R."/>
            <person name="Champramary S."/>
            <person name="Plett K.L."/>
            <person name="Tsai I.J."/>
            <person name="Slot J."/>
            <person name="Sipos G."/>
            <person name="Plett J."/>
            <person name="Nagy L.G."/>
            <person name="Grigoriev I.V."/>
        </authorList>
    </citation>
    <scope>NUCLEOTIDE SEQUENCE</scope>
    <source>
        <strain evidence="1">FPL87.14</strain>
    </source>
</reference>
<gene>
    <name evidence="1" type="ORF">EV421DRAFT_1735275</name>
</gene>
<dbReference type="EMBL" id="JAUEPT010000019">
    <property type="protein sequence ID" value="KAK0444486.1"/>
    <property type="molecule type" value="Genomic_DNA"/>
</dbReference>
<evidence type="ECO:0000313" key="1">
    <source>
        <dbReference type="EMBL" id="KAK0444486.1"/>
    </source>
</evidence>
<dbReference type="AlphaFoldDB" id="A0AA39JKM4"/>
<proteinExistence type="predicted"/>
<name>A0AA39JKM4_9AGAR</name>
<sequence>MPEGPKTDFAAAFLNHCSQTTLKDRVILGIYGDIKKPVSPKKNKKLVTYTGSESATFETSNDKQGDNQGSSSLEDFLKAATGHFCHLHTHKNIWPDPKVIPELANDDSYDAFLKADLKLIRALYHQRWYILEFPNHRFFSLQPNLHTSINLYTRKVWDQQIVPLPAAGRGFCIGIVFDFGDYILSFNSRDCLFEISWCKCKKNPFPSPLSLPYSATGIVLDHPVDNETLLQAYHLWLSSAVRFSGKHWLSMEPVWVAIKNDHAVFDAFGMYATSILCFLVAFPTVRSPSVDANLGSCSMPFKNGAPLSRLKRALSYDHISLCATLEDQISYKEDLLLGHLWHLIVQNVVTVDEKYQDPVSSAFRPRFRYVKGEESFDCDGSCHLLPDTISDSHSRKKQRMMNLYNSADSSGIWTLYRIPSNVGLELRWVAACDFEKECKLLEVIKRTKSEWVVGPLDFCGVSLVQNMGNGRYIHYVKYLGDDDLNPAPLSYRLIQDMKYHVMPYIPPNREIIKMTKKGTPILQSKYAKLVHLRRVQAQDRHTKARQIFKARRKHAEKELLLVRCGKKAKPSVLRNFQRSDSGMQVKKRNGKLKQVKARQPQCY</sequence>
<evidence type="ECO:0000313" key="2">
    <source>
        <dbReference type="Proteomes" id="UP001175226"/>
    </source>
</evidence>
<keyword evidence="2" id="KW-1185">Reference proteome</keyword>
<accession>A0AA39JKM4</accession>
<comment type="caution">
    <text evidence="1">The sequence shown here is derived from an EMBL/GenBank/DDBJ whole genome shotgun (WGS) entry which is preliminary data.</text>
</comment>
<protein>
    <submittedName>
        <fullName evidence="1">Uncharacterized protein</fullName>
    </submittedName>
</protein>
<dbReference type="Proteomes" id="UP001175226">
    <property type="component" value="Unassembled WGS sequence"/>
</dbReference>
<organism evidence="1 2">
    <name type="scientific">Armillaria borealis</name>
    <dbReference type="NCBI Taxonomy" id="47425"/>
    <lineage>
        <taxon>Eukaryota</taxon>
        <taxon>Fungi</taxon>
        <taxon>Dikarya</taxon>
        <taxon>Basidiomycota</taxon>
        <taxon>Agaricomycotina</taxon>
        <taxon>Agaricomycetes</taxon>
        <taxon>Agaricomycetidae</taxon>
        <taxon>Agaricales</taxon>
        <taxon>Marasmiineae</taxon>
        <taxon>Physalacriaceae</taxon>
        <taxon>Armillaria</taxon>
    </lineage>
</organism>